<dbReference type="PANTHER" id="PTHR34218:SF3">
    <property type="entry name" value="ACYL-HOMOSERINE LACTONE ACYLASE PVDQ"/>
    <property type="match status" value="1"/>
</dbReference>
<accession>A0AAU9I819</accession>
<dbReference type="InterPro" id="IPR029055">
    <property type="entry name" value="Ntn_hydrolases_N"/>
</dbReference>
<dbReference type="AlphaFoldDB" id="A0AAU9I819"/>
<evidence type="ECO:0000256" key="3">
    <source>
        <dbReference type="ARBA" id="ARBA00022801"/>
    </source>
</evidence>
<dbReference type="GO" id="GO:0016811">
    <property type="term" value="F:hydrolase activity, acting on carbon-nitrogen (but not peptide) bonds, in linear amides"/>
    <property type="evidence" value="ECO:0007669"/>
    <property type="project" value="InterPro"/>
</dbReference>
<evidence type="ECO:0000256" key="2">
    <source>
        <dbReference type="ARBA" id="ARBA00022729"/>
    </source>
</evidence>
<dbReference type="InterPro" id="IPR043147">
    <property type="entry name" value="Penicillin_amidase_A-knob"/>
</dbReference>
<dbReference type="EMBL" id="CAJZBQ010000004">
    <property type="protein sequence ID" value="CAG9311254.1"/>
    <property type="molecule type" value="Genomic_DNA"/>
</dbReference>
<protein>
    <recommendedName>
        <fullName evidence="7">Penicillin amidase</fullName>
    </recommendedName>
</protein>
<dbReference type="InterPro" id="IPR002692">
    <property type="entry name" value="S45"/>
</dbReference>
<dbReference type="SUPFAM" id="SSF56235">
    <property type="entry name" value="N-terminal nucleophile aminohydrolases (Ntn hydrolases)"/>
    <property type="match status" value="1"/>
</dbReference>
<sequence length="702" mass="80270">MNWIAVLSFVIPPILSLAGYIYYTIPSYSDSKIIPSVWDKITIERDGKGIPHITASSTEDACFALGYVHAQDRMLQLDLLRRISEGSLSEIFGNKTLELDIFSRNIGFKRQALLSLPKHSNHTLLLLHRYSEGINAWAEANPLPFEYFITWSHWQYWKPVDTLSIWRYVSFFQNSEWRHELFRAKLAATIGERLAKIILPYDESMIFPKSYIINDYDLPQELKRTSSFYASHTSNGKINDFETLNDEIYYLNLQTSAAFVVSGNKTKSGKPLISSQIYFSSRIPTEVYLSKITTNNIKLSGTTIPGIPFFYQGENGSISWAAVPILADVIDLYVHKIHHTEELYLLNENWEPFYKITEKIAVKGQEPVEVAIKLTKYGPMLINPSILNFKEAISIRWTANEIEDNDFDSIIKINTAKNPRDFRLALSGIKVPNFSVVYGLNTGIIGYQAVGLFPQRESYGAVPLDGSRSDADWKKFIDFKELPYVLNPKEGFILAAGNSPISASYKHSISFSGTYFNDKAYRMSNAIKETLTIRKSFAIDNAVEILYDNHTEFWASAQNWISILKNETAKRILENSDCETAKDCMRIFESLIIDKEREEASEFVKTYKQICKKKYSSISPFFEKMDETTNKLDPFEDEGKSSIFIHDFGNIAKSLWSTNSGVSESKLSKFYNNLSQGFKSQKYELIFANHTVMISHLIPQEK</sequence>
<comment type="similarity">
    <text evidence="1">Belongs to the peptidase S45 family.</text>
</comment>
<dbReference type="InterPro" id="IPR014395">
    <property type="entry name" value="Pen/GL7ACA/AHL_acylase"/>
</dbReference>
<keyword evidence="3" id="KW-0378">Hydrolase</keyword>
<proteinExistence type="inferred from homology"/>
<reference evidence="5" key="1">
    <citation type="submission" date="2021-09" db="EMBL/GenBank/DDBJ databases">
        <authorList>
            <consortium name="AG Swart"/>
            <person name="Singh M."/>
            <person name="Singh A."/>
            <person name="Seah K."/>
            <person name="Emmerich C."/>
        </authorList>
    </citation>
    <scope>NUCLEOTIDE SEQUENCE</scope>
    <source>
        <strain evidence="5">ATCC30299</strain>
    </source>
</reference>
<dbReference type="PANTHER" id="PTHR34218">
    <property type="entry name" value="PEPTIDASE S45 PENICILLIN AMIDASE"/>
    <property type="match status" value="1"/>
</dbReference>
<organism evidence="5 6">
    <name type="scientific">Blepharisma stoltei</name>
    <dbReference type="NCBI Taxonomy" id="1481888"/>
    <lineage>
        <taxon>Eukaryota</taxon>
        <taxon>Sar</taxon>
        <taxon>Alveolata</taxon>
        <taxon>Ciliophora</taxon>
        <taxon>Postciliodesmatophora</taxon>
        <taxon>Heterotrichea</taxon>
        <taxon>Heterotrichida</taxon>
        <taxon>Blepharismidae</taxon>
        <taxon>Blepharisma</taxon>
    </lineage>
</organism>
<dbReference type="Proteomes" id="UP001162131">
    <property type="component" value="Unassembled WGS sequence"/>
</dbReference>
<comment type="caution">
    <text evidence="5">The sequence shown here is derived from an EMBL/GenBank/DDBJ whole genome shotgun (WGS) entry which is preliminary data.</text>
</comment>
<evidence type="ECO:0000313" key="5">
    <source>
        <dbReference type="EMBL" id="CAG9311254.1"/>
    </source>
</evidence>
<dbReference type="InterPro" id="IPR023343">
    <property type="entry name" value="Penicillin_amidase_dom1"/>
</dbReference>
<dbReference type="Gene3D" id="1.10.439.10">
    <property type="entry name" value="Penicillin Amidohydrolase, domain 1"/>
    <property type="match status" value="1"/>
</dbReference>
<evidence type="ECO:0008006" key="7">
    <source>
        <dbReference type="Google" id="ProtNLM"/>
    </source>
</evidence>
<gene>
    <name evidence="5" type="ORF">BSTOLATCC_MIC3545</name>
</gene>
<dbReference type="GO" id="GO:0017000">
    <property type="term" value="P:antibiotic biosynthetic process"/>
    <property type="evidence" value="ECO:0007669"/>
    <property type="project" value="InterPro"/>
</dbReference>
<dbReference type="InterPro" id="IPR043146">
    <property type="entry name" value="Penicillin_amidase_N_B-knob"/>
</dbReference>
<dbReference type="Gene3D" id="1.10.1400.10">
    <property type="match status" value="1"/>
</dbReference>
<keyword evidence="2" id="KW-0732">Signal</keyword>
<keyword evidence="6" id="KW-1185">Reference proteome</keyword>
<evidence type="ECO:0000256" key="4">
    <source>
        <dbReference type="ARBA" id="ARBA00023145"/>
    </source>
</evidence>
<name>A0AAU9I819_9CILI</name>
<dbReference type="Pfam" id="PF01804">
    <property type="entry name" value="Penicil_amidase"/>
    <property type="match status" value="1"/>
</dbReference>
<dbReference type="Gene3D" id="2.30.120.10">
    <property type="match status" value="1"/>
</dbReference>
<evidence type="ECO:0000313" key="6">
    <source>
        <dbReference type="Proteomes" id="UP001162131"/>
    </source>
</evidence>
<keyword evidence="4" id="KW-0865">Zymogen</keyword>
<dbReference type="Gene3D" id="3.60.20.10">
    <property type="entry name" value="Glutamine Phosphoribosylpyrophosphate, subunit 1, domain 1"/>
    <property type="match status" value="1"/>
</dbReference>
<dbReference type="PIRSF" id="PIRSF001227">
    <property type="entry name" value="Pen_acylase"/>
    <property type="match status" value="1"/>
</dbReference>
<evidence type="ECO:0000256" key="1">
    <source>
        <dbReference type="ARBA" id="ARBA00006586"/>
    </source>
</evidence>